<protein>
    <submittedName>
        <fullName evidence="1">Uncharacterized protein</fullName>
    </submittedName>
</protein>
<sequence length="318" mass="36315">MALRPPSQQSNHQILTWEPDIVQLVGRNGQTTCLLTRTNSGGLHLTPHLCEHNTVFRDMDPQIAEMNSAVTNQPNRLTPGEYVRMLQQLPVLNARKSDLSGRLITLWEPEAGYVLPLFRDSRRTQYVLMTGPRFTAPEDWDKDLPGSYEGPHRAPPEFGDDFTHPTICELLYPTWVVESGAADRLPHFVYQLGRLGYCTERDQREGGGGHVNLSTLIVAMDVCNPRKPLWLIHDGWTDEEFKIPVAPNLDDNRINFPGHTRFFDIALLLGDIMKWDELSWDNAMRSVNAASYTSRANPIFSTAWHKRIFQEVQRGWEV</sequence>
<keyword evidence="2" id="KW-1185">Reference proteome</keyword>
<evidence type="ECO:0000313" key="1">
    <source>
        <dbReference type="EMBL" id="KAK3368378.1"/>
    </source>
</evidence>
<accession>A0AAE0K1K0</accession>
<name>A0AAE0K1K0_9PEZI</name>
<reference evidence="1" key="1">
    <citation type="journal article" date="2023" name="Mol. Phylogenet. Evol.">
        <title>Genome-scale phylogeny and comparative genomics of the fungal order Sordariales.</title>
        <authorList>
            <person name="Hensen N."/>
            <person name="Bonometti L."/>
            <person name="Westerberg I."/>
            <person name="Brannstrom I.O."/>
            <person name="Guillou S."/>
            <person name="Cros-Aarteil S."/>
            <person name="Calhoun S."/>
            <person name="Haridas S."/>
            <person name="Kuo A."/>
            <person name="Mondo S."/>
            <person name="Pangilinan J."/>
            <person name="Riley R."/>
            <person name="LaButti K."/>
            <person name="Andreopoulos B."/>
            <person name="Lipzen A."/>
            <person name="Chen C."/>
            <person name="Yan M."/>
            <person name="Daum C."/>
            <person name="Ng V."/>
            <person name="Clum A."/>
            <person name="Steindorff A."/>
            <person name="Ohm R.A."/>
            <person name="Martin F."/>
            <person name="Silar P."/>
            <person name="Natvig D.O."/>
            <person name="Lalanne C."/>
            <person name="Gautier V."/>
            <person name="Ament-Velasquez S.L."/>
            <person name="Kruys A."/>
            <person name="Hutchinson M.I."/>
            <person name="Powell A.J."/>
            <person name="Barry K."/>
            <person name="Miller A.N."/>
            <person name="Grigoriev I.V."/>
            <person name="Debuchy R."/>
            <person name="Gladieux P."/>
            <person name="Hiltunen Thoren M."/>
            <person name="Johannesson H."/>
        </authorList>
    </citation>
    <scope>NUCLEOTIDE SEQUENCE</scope>
    <source>
        <strain evidence="1">CBS 232.78</strain>
    </source>
</reference>
<organism evidence="1 2">
    <name type="scientific">Podospora didyma</name>
    <dbReference type="NCBI Taxonomy" id="330526"/>
    <lineage>
        <taxon>Eukaryota</taxon>
        <taxon>Fungi</taxon>
        <taxon>Dikarya</taxon>
        <taxon>Ascomycota</taxon>
        <taxon>Pezizomycotina</taxon>
        <taxon>Sordariomycetes</taxon>
        <taxon>Sordariomycetidae</taxon>
        <taxon>Sordariales</taxon>
        <taxon>Podosporaceae</taxon>
        <taxon>Podospora</taxon>
    </lineage>
</organism>
<gene>
    <name evidence="1" type="ORF">B0H63DRAFT_565078</name>
</gene>
<dbReference type="EMBL" id="JAULSW010000010">
    <property type="protein sequence ID" value="KAK3368378.1"/>
    <property type="molecule type" value="Genomic_DNA"/>
</dbReference>
<comment type="caution">
    <text evidence="1">The sequence shown here is derived from an EMBL/GenBank/DDBJ whole genome shotgun (WGS) entry which is preliminary data.</text>
</comment>
<reference evidence="1" key="2">
    <citation type="submission" date="2023-06" db="EMBL/GenBank/DDBJ databases">
        <authorList>
            <consortium name="Lawrence Berkeley National Laboratory"/>
            <person name="Haridas S."/>
            <person name="Hensen N."/>
            <person name="Bonometti L."/>
            <person name="Westerberg I."/>
            <person name="Brannstrom I.O."/>
            <person name="Guillou S."/>
            <person name="Cros-Aarteil S."/>
            <person name="Calhoun S."/>
            <person name="Kuo A."/>
            <person name="Mondo S."/>
            <person name="Pangilinan J."/>
            <person name="Riley R."/>
            <person name="LaButti K."/>
            <person name="Andreopoulos B."/>
            <person name="Lipzen A."/>
            <person name="Chen C."/>
            <person name="Yanf M."/>
            <person name="Daum C."/>
            <person name="Ng V."/>
            <person name="Clum A."/>
            <person name="Steindorff A."/>
            <person name="Ohm R."/>
            <person name="Martin F."/>
            <person name="Silar P."/>
            <person name="Natvig D."/>
            <person name="Lalanne C."/>
            <person name="Gautier V."/>
            <person name="Ament-velasquez S.L."/>
            <person name="Kruys A."/>
            <person name="Hutchinson M.I."/>
            <person name="Powell A.J."/>
            <person name="Barry K."/>
            <person name="Miller A.N."/>
            <person name="Grigoriev I.V."/>
            <person name="Debuchy R."/>
            <person name="Gladieux P."/>
            <person name="Thoren M.H."/>
            <person name="Johannesson H."/>
        </authorList>
    </citation>
    <scope>NUCLEOTIDE SEQUENCE</scope>
    <source>
        <strain evidence="1">CBS 232.78</strain>
    </source>
</reference>
<proteinExistence type="predicted"/>
<evidence type="ECO:0000313" key="2">
    <source>
        <dbReference type="Proteomes" id="UP001285441"/>
    </source>
</evidence>
<dbReference type="AlphaFoldDB" id="A0AAE0K1K0"/>
<dbReference type="Proteomes" id="UP001285441">
    <property type="component" value="Unassembled WGS sequence"/>
</dbReference>